<feature type="domain" description="Acyltransferase 3" evidence="2">
    <location>
        <begin position="22"/>
        <end position="361"/>
    </location>
</feature>
<organism evidence="3 4">
    <name type="scientific">Fodinicola feengrottensis</name>
    <dbReference type="NCBI Taxonomy" id="435914"/>
    <lineage>
        <taxon>Bacteria</taxon>
        <taxon>Bacillati</taxon>
        <taxon>Actinomycetota</taxon>
        <taxon>Actinomycetes</taxon>
        <taxon>Mycobacteriales</taxon>
        <taxon>Fodinicola</taxon>
    </lineage>
</organism>
<gene>
    <name evidence="3" type="ORF">GCM10009765_45380</name>
</gene>
<feature type="transmembrane region" description="Helical" evidence="1">
    <location>
        <begin position="296"/>
        <end position="320"/>
    </location>
</feature>
<feature type="transmembrane region" description="Helical" evidence="1">
    <location>
        <begin position="383"/>
        <end position="410"/>
    </location>
</feature>
<protein>
    <submittedName>
        <fullName evidence="3">Acyltransferase family protein</fullName>
    </submittedName>
</protein>
<dbReference type="Proteomes" id="UP001500618">
    <property type="component" value="Unassembled WGS sequence"/>
</dbReference>
<dbReference type="RefSeq" id="WP_344312406.1">
    <property type="nucleotide sequence ID" value="NZ_BAAANY010000018.1"/>
</dbReference>
<feature type="transmembrane region" description="Helical" evidence="1">
    <location>
        <begin position="29"/>
        <end position="52"/>
    </location>
</feature>
<comment type="caution">
    <text evidence="3">The sequence shown here is derived from an EMBL/GenBank/DDBJ whole genome shotgun (WGS) entry which is preliminary data.</text>
</comment>
<evidence type="ECO:0000313" key="3">
    <source>
        <dbReference type="EMBL" id="GAA1690829.1"/>
    </source>
</evidence>
<feature type="transmembrane region" description="Helical" evidence="1">
    <location>
        <begin position="422"/>
        <end position="441"/>
    </location>
</feature>
<feature type="transmembrane region" description="Helical" evidence="1">
    <location>
        <begin position="64"/>
        <end position="84"/>
    </location>
</feature>
<evidence type="ECO:0000256" key="1">
    <source>
        <dbReference type="SAM" id="Phobius"/>
    </source>
</evidence>
<feature type="transmembrane region" description="Helical" evidence="1">
    <location>
        <begin position="194"/>
        <end position="213"/>
    </location>
</feature>
<keyword evidence="1" id="KW-0472">Membrane</keyword>
<keyword evidence="1" id="KW-0812">Transmembrane</keyword>
<feature type="transmembrane region" description="Helical" evidence="1">
    <location>
        <begin position="225"/>
        <end position="247"/>
    </location>
</feature>
<sequence length="449" mass="47465">MTTTTVPSAAALAAATGNDRDRYVDFLRVFSIGAVVIGHWFMALLLAHNGVAIAKTLPAQLVTWLWQVMPLFFFVGGFSHAVTLRSMRRRGGTTADFLRSRVLRLLPPVVLMVGCYAVLSIVLEIVGWADGPYALAAETVTGPLWFIGVYLAVSLLAPVMDRLHRRFGARVVVFLAVAVAAVDILRISSGVNEMGLLTELLVWLTIHQLGFCYADGSLVAAGKRFLASMTFGALAVTVILTLVTHAYPVTMVSFGGSGAANTNPADLALLSHGCWLVGLAMLLRPAVNRVLRNRRIWTGVIIGNGVIMTVFCWHLTATFLAEGARLLTDIVVPAAGGLAWWTLALPVWLVACGLALVGLVAIFRRFERIAIAPASRPGTAAQLAAIGGTALSAAGMFAVAPIGLTGLLALRTEAVDGVPMTGFGALALIFAGVTLLVLSGARREKQLSA</sequence>
<keyword evidence="3" id="KW-0808">Transferase</keyword>
<feature type="transmembrane region" description="Helical" evidence="1">
    <location>
        <begin position="340"/>
        <end position="363"/>
    </location>
</feature>
<evidence type="ECO:0000259" key="2">
    <source>
        <dbReference type="Pfam" id="PF01757"/>
    </source>
</evidence>
<name>A0ABP4TNB8_9ACTN</name>
<keyword evidence="3" id="KW-0012">Acyltransferase</keyword>
<dbReference type="Pfam" id="PF01757">
    <property type="entry name" value="Acyl_transf_3"/>
    <property type="match status" value="1"/>
</dbReference>
<dbReference type="EMBL" id="BAAANY010000018">
    <property type="protein sequence ID" value="GAA1690829.1"/>
    <property type="molecule type" value="Genomic_DNA"/>
</dbReference>
<evidence type="ECO:0000313" key="4">
    <source>
        <dbReference type="Proteomes" id="UP001500618"/>
    </source>
</evidence>
<keyword evidence="4" id="KW-1185">Reference proteome</keyword>
<reference evidence="4" key="1">
    <citation type="journal article" date="2019" name="Int. J. Syst. Evol. Microbiol.">
        <title>The Global Catalogue of Microorganisms (GCM) 10K type strain sequencing project: providing services to taxonomists for standard genome sequencing and annotation.</title>
        <authorList>
            <consortium name="The Broad Institute Genomics Platform"/>
            <consortium name="The Broad Institute Genome Sequencing Center for Infectious Disease"/>
            <person name="Wu L."/>
            <person name="Ma J."/>
        </authorList>
    </citation>
    <scope>NUCLEOTIDE SEQUENCE [LARGE SCALE GENOMIC DNA]</scope>
    <source>
        <strain evidence="4">JCM 14718</strain>
    </source>
</reference>
<accession>A0ABP4TNB8</accession>
<dbReference type="GO" id="GO:0016746">
    <property type="term" value="F:acyltransferase activity"/>
    <property type="evidence" value="ECO:0007669"/>
    <property type="project" value="UniProtKB-KW"/>
</dbReference>
<feature type="transmembrane region" description="Helical" evidence="1">
    <location>
        <begin position="267"/>
        <end position="284"/>
    </location>
</feature>
<dbReference type="InterPro" id="IPR002656">
    <property type="entry name" value="Acyl_transf_3_dom"/>
</dbReference>
<keyword evidence="1" id="KW-1133">Transmembrane helix</keyword>
<feature type="transmembrane region" description="Helical" evidence="1">
    <location>
        <begin position="167"/>
        <end position="188"/>
    </location>
</feature>
<proteinExistence type="predicted"/>
<feature type="transmembrane region" description="Helical" evidence="1">
    <location>
        <begin position="140"/>
        <end position="160"/>
    </location>
</feature>
<feature type="transmembrane region" description="Helical" evidence="1">
    <location>
        <begin position="105"/>
        <end position="128"/>
    </location>
</feature>